<evidence type="ECO:0000313" key="1">
    <source>
        <dbReference type="EMBL" id="QPC80719.1"/>
    </source>
</evidence>
<dbReference type="Gene3D" id="1.25.40.10">
    <property type="entry name" value="Tetratricopeptide repeat domain"/>
    <property type="match status" value="1"/>
</dbReference>
<protein>
    <submittedName>
        <fullName evidence="1">Tetratricopeptide repeat protein</fullName>
    </submittedName>
</protein>
<proteinExistence type="predicted"/>
<dbReference type="RefSeq" id="WP_195168794.1">
    <property type="nucleotide sequence ID" value="NZ_CP062983.1"/>
</dbReference>
<organism evidence="1 2">
    <name type="scientific">Phototrophicus methaneseepsis</name>
    <dbReference type="NCBI Taxonomy" id="2710758"/>
    <lineage>
        <taxon>Bacteria</taxon>
        <taxon>Bacillati</taxon>
        <taxon>Chloroflexota</taxon>
        <taxon>Candidatus Thermofontia</taxon>
        <taxon>Phototrophicales</taxon>
        <taxon>Phototrophicaceae</taxon>
        <taxon>Phototrophicus</taxon>
    </lineage>
</organism>
<reference evidence="1 2" key="1">
    <citation type="submission" date="2020-02" db="EMBL/GenBank/DDBJ databases">
        <authorList>
            <person name="Zheng R.K."/>
            <person name="Sun C.M."/>
        </authorList>
    </citation>
    <scope>NUCLEOTIDE SEQUENCE [LARGE SCALE GENOMIC DNA]</scope>
    <source>
        <strain evidence="2">rifampicinis</strain>
    </source>
</reference>
<dbReference type="InterPro" id="IPR019734">
    <property type="entry name" value="TPR_rpt"/>
</dbReference>
<dbReference type="KEGG" id="pmet:G4Y79_13460"/>
<dbReference type="Proteomes" id="UP000594468">
    <property type="component" value="Chromosome"/>
</dbReference>
<dbReference type="Pfam" id="PF13432">
    <property type="entry name" value="TPR_16"/>
    <property type="match status" value="1"/>
</dbReference>
<dbReference type="InterPro" id="IPR011990">
    <property type="entry name" value="TPR-like_helical_dom_sf"/>
</dbReference>
<dbReference type="SUPFAM" id="SSF48452">
    <property type="entry name" value="TPR-like"/>
    <property type="match status" value="1"/>
</dbReference>
<gene>
    <name evidence="1" type="ORF">G4Y79_13460</name>
</gene>
<dbReference type="EMBL" id="CP062983">
    <property type="protein sequence ID" value="QPC80719.1"/>
    <property type="molecule type" value="Genomic_DNA"/>
</dbReference>
<sequence>MSTMPTEERIGQAWALHRQKDYKAALDIYEEILRKTPNNIDALYGKGLSLVSTGDKPGAAEAFTKALDLAKASLQAVDVTSVVDGHHGSNDLDTYEDDRYLMLVRMINQRLDEVKAPAEAE</sequence>
<name>A0A7S8E5L0_9CHLR</name>
<dbReference type="SMART" id="SM00028">
    <property type="entry name" value="TPR"/>
    <property type="match status" value="2"/>
</dbReference>
<accession>A0A7S8E5L0</accession>
<dbReference type="AlphaFoldDB" id="A0A7S8E5L0"/>
<evidence type="ECO:0000313" key="2">
    <source>
        <dbReference type="Proteomes" id="UP000594468"/>
    </source>
</evidence>
<keyword evidence="2" id="KW-1185">Reference proteome</keyword>